<dbReference type="RefSeq" id="WP_183344638.1">
    <property type="nucleotide sequence ID" value="NZ_JACHNU010000007.1"/>
</dbReference>
<evidence type="ECO:0000256" key="2">
    <source>
        <dbReference type="ARBA" id="ARBA00022729"/>
    </source>
</evidence>
<dbReference type="Gene3D" id="3.40.30.10">
    <property type="entry name" value="Glutaredoxin"/>
    <property type="match status" value="1"/>
</dbReference>
<protein>
    <submittedName>
        <fullName evidence="8">Protein-disulfide isomerase</fullName>
    </submittedName>
</protein>
<dbReference type="PANTHER" id="PTHR13887:SF14">
    <property type="entry name" value="DISULFIDE BOND FORMATION PROTEIN D"/>
    <property type="match status" value="1"/>
</dbReference>
<keyword evidence="3" id="KW-0560">Oxidoreductase</keyword>
<evidence type="ECO:0000256" key="6">
    <source>
        <dbReference type="SAM" id="Phobius"/>
    </source>
</evidence>
<keyword evidence="6" id="KW-0472">Membrane</keyword>
<dbReference type="InterPro" id="IPR036249">
    <property type="entry name" value="Thioredoxin-like_sf"/>
</dbReference>
<keyword evidence="4" id="KW-1015">Disulfide bond</keyword>
<keyword evidence="9" id="KW-1185">Reference proteome</keyword>
<gene>
    <name evidence="8" type="ORF">BDZ31_004135</name>
</gene>
<dbReference type="Pfam" id="PF13462">
    <property type="entry name" value="Thioredoxin_4"/>
    <property type="match status" value="1"/>
</dbReference>
<evidence type="ECO:0000313" key="8">
    <source>
        <dbReference type="EMBL" id="MBB4664524.1"/>
    </source>
</evidence>
<evidence type="ECO:0000313" key="9">
    <source>
        <dbReference type="Proteomes" id="UP000585272"/>
    </source>
</evidence>
<reference evidence="8 9" key="1">
    <citation type="submission" date="2020-08" db="EMBL/GenBank/DDBJ databases">
        <title>Genomic Encyclopedia of Archaeal and Bacterial Type Strains, Phase II (KMG-II): from individual species to whole genera.</title>
        <authorList>
            <person name="Goeker M."/>
        </authorList>
    </citation>
    <scope>NUCLEOTIDE SEQUENCE [LARGE SCALE GENOMIC DNA]</scope>
    <source>
        <strain evidence="8 9">DSM 23288</strain>
    </source>
</reference>
<feature type="domain" description="Thioredoxin" evidence="7">
    <location>
        <begin position="57"/>
        <end position="260"/>
    </location>
</feature>
<keyword evidence="6" id="KW-1133">Transmembrane helix</keyword>
<keyword evidence="5" id="KW-0676">Redox-active center</keyword>
<evidence type="ECO:0000256" key="3">
    <source>
        <dbReference type="ARBA" id="ARBA00023002"/>
    </source>
</evidence>
<feature type="transmembrane region" description="Helical" evidence="6">
    <location>
        <begin position="28"/>
        <end position="46"/>
    </location>
</feature>
<keyword evidence="2" id="KW-0732">Signal</keyword>
<dbReference type="PANTHER" id="PTHR13887">
    <property type="entry name" value="GLUTATHIONE S-TRANSFERASE KAPPA"/>
    <property type="match status" value="1"/>
</dbReference>
<dbReference type="EMBL" id="JACHNU010000007">
    <property type="protein sequence ID" value="MBB4664524.1"/>
    <property type="molecule type" value="Genomic_DNA"/>
</dbReference>
<accession>A0A840IKH7</accession>
<dbReference type="GO" id="GO:0016853">
    <property type="term" value="F:isomerase activity"/>
    <property type="evidence" value="ECO:0007669"/>
    <property type="project" value="UniProtKB-KW"/>
</dbReference>
<evidence type="ECO:0000256" key="5">
    <source>
        <dbReference type="ARBA" id="ARBA00023284"/>
    </source>
</evidence>
<organism evidence="8 9">
    <name type="scientific">Conexibacter arvalis</name>
    <dbReference type="NCBI Taxonomy" id="912552"/>
    <lineage>
        <taxon>Bacteria</taxon>
        <taxon>Bacillati</taxon>
        <taxon>Actinomycetota</taxon>
        <taxon>Thermoleophilia</taxon>
        <taxon>Solirubrobacterales</taxon>
        <taxon>Conexibacteraceae</taxon>
        <taxon>Conexibacter</taxon>
    </lineage>
</organism>
<name>A0A840IKH7_9ACTN</name>
<evidence type="ECO:0000256" key="4">
    <source>
        <dbReference type="ARBA" id="ARBA00023157"/>
    </source>
</evidence>
<keyword evidence="8" id="KW-0413">Isomerase</keyword>
<dbReference type="InterPro" id="IPR013766">
    <property type="entry name" value="Thioredoxin_domain"/>
</dbReference>
<sequence>MSRKPAPRSDDRSERDAAAAGLADRRSIALVAVVAAIVVVLGIVALTRDTGDDAAVVGAGQTATDTADDSSTASAAYGPVTGTERRIDGDPLALGRVDAPVVMVEYADYRCPFCAKFATDTLPELTRRYVDTGLLRIEWRDFPIFGEDSERASRAGRAAAAQGRFWPFYRELFGAAPPSGHPPMPLEKLERLARRAGVKDLARFRRDVAADETHGAVESDLEHGLALGVNSTPAFVINGFPLLGAQPLEAFVEVIEQARGGAPGN</sequence>
<dbReference type="SUPFAM" id="SSF52833">
    <property type="entry name" value="Thioredoxin-like"/>
    <property type="match status" value="1"/>
</dbReference>
<dbReference type="AlphaFoldDB" id="A0A840IKH7"/>
<dbReference type="GO" id="GO:0016491">
    <property type="term" value="F:oxidoreductase activity"/>
    <property type="evidence" value="ECO:0007669"/>
    <property type="project" value="UniProtKB-KW"/>
</dbReference>
<keyword evidence="6" id="KW-0812">Transmembrane</keyword>
<evidence type="ECO:0000259" key="7">
    <source>
        <dbReference type="PROSITE" id="PS51352"/>
    </source>
</evidence>
<dbReference type="InterPro" id="IPR012336">
    <property type="entry name" value="Thioredoxin-like_fold"/>
</dbReference>
<comment type="caution">
    <text evidence="8">The sequence shown here is derived from an EMBL/GenBank/DDBJ whole genome shotgun (WGS) entry which is preliminary data.</text>
</comment>
<dbReference type="Proteomes" id="UP000585272">
    <property type="component" value="Unassembled WGS sequence"/>
</dbReference>
<evidence type="ECO:0000256" key="1">
    <source>
        <dbReference type="ARBA" id="ARBA00005791"/>
    </source>
</evidence>
<dbReference type="PROSITE" id="PS51352">
    <property type="entry name" value="THIOREDOXIN_2"/>
    <property type="match status" value="1"/>
</dbReference>
<comment type="similarity">
    <text evidence="1">Belongs to the thioredoxin family. DsbA subfamily.</text>
</comment>
<proteinExistence type="inferred from homology"/>